<dbReference type="PROSITE" id="PS00909">
    <property type="entry name" value="MR_MLE_2"/>
    <property type="match status" value="1"/>
</dbReference>
<evidence type="ECO:0000256" key="1">
    <source>
        <dbReference type="ARBA" id="ARBA00022723"/>
    </source>
</evidence>
<feature type="binding site" evidence="4">
    <location>
        <position position="164"/>
    </location>
    <ligand>
        <name>Mg(2+)</name>
        <dbReference type="ChEBI" id="CHEBI:18420"/>
    </ligand>
</feature>
<dbReference type="EMBL" id="BAAAKW010000034">
    <property type="protein sequence ID" value="GAA1221298.1"/>
    <property type="molecule type" value="Genomic_DNA"/>
</dbReference>
<dbReference type="Proteomes" id="UP001500943">
    <property type="component" value="Unassembled WGS sequence"/>
</dbReference>
<comment type="caution">
    <text evidence="6">The sequence shown here is derived from an EMBL/GenBank/DDBJ whole genome shotgun (WGS) entry which is preliminary data.</text>
</comment>
<dbReference type="SFLD" id="SFLDS00001">
    <property type="entry name" value="Enolase"/>
    <property type="match status" value="1"/>
</dbReference>
<dbReference type="SFLD" id="SFLDG00180">
    <property type="entry name" value="muconate_cycloisomerase"/>
    <property type="match status" value="1"/>
</dbReference>
<keyword evidence="3 4" id="KW-0456">Lyase</keyword>
<reference evidence="6 7" key="1">
    <citation type="journal article" date="2019" name="Int. J. Syst. Evol. Microbiol.">
        <title>The Global Catalogue of Microorganisms (GCM) 10K type strain sequencing project: providing services to taxonomists for standard genome sequencing and annotation.</title>
        <authorList>
            <consortium name="The Broad Institute Genomics Platform"/>
            <consortium name="The Broad Institute Genome Sequencing Center for Infectious Disease"/>
            <person name="Wu L."/>
            <person name="Ma J."/>
        </authorList>
    </citation>
    <scope>NUCLEOTIDE SEQUENCE [LARGE SCALE GENOMIC DNA]</scope>
    <source>
        <strain evidence="6 7">JCM 12762</strain>
    </source>
</reference>
<dbReference type="InterPro" id="IPR018110">
    <property type="entry name" value="Mandel_Rmase/mucon_lact_enz_CS"/>
</dbReference>
<dbReference type="InterPro" id="IPR036849">
    <property type="entry name" value="Enolase-like_C_sf"/>
</dbReference>
<dbReference type="EC" id="4.2.1.113" evidence="4"/>
<evidence type="ECO:0000259" key="5">
    <source>
        <dbReference type="SMART" id="SM00922"/>
    </source>
</evidence>
<evidence type="ECO:0000256" key="2">
    <source>
        <dbReference type="ARBA" id="ARBA00022842"/>
    </source>
</evidence>
<evidence type="ECO:0000313" key="7">
    <source>
        <dbReference type="Proteomes" id="UP001500943"/>
    </source>
</evidence>
<comment type="cofactor">
    <cofactor evidence="4">
        <name>a divalent metal cation</name>
        <dbReference type="ChEBI" id="CHEBI:60240"/>
    </cofactor>
</comment>
<name>A0ABN1VS77_9MICO</name>
<feature type="active site" description="Proton acceptor" evidence="4">
    <location>
        <position position="214"/>
    </location>
</feature>
<dbReference type="SUPFAM" id="SSF51604">
    <property type="entry name" value="Enolase C-terminal domain-like"/>
    <property type="match status" value="1"/>
</dbReference>
<dbReference type="PANTHER" id="PTHR48073">
    <property type="entry name" value="O-SUCCINYLBENZOATE SYNTHASE-RELATED"/>
    <property type="match status" value="1"/>
</dbReference>
<dbReference type="SFLD" id="SFLDF00009">
    <property type="entry name" value="o-succinylbenzoate_synthase"/>
    <property type="match status" value="1"/>
</dbReference>
<dbReference type="SMART" id="SM00922">
    <property type="entry name" value="MR_MLE"/>
    <property type="match status" value="1"/>
</dbReference>
<dbReference type="NCBIfam" id="NF002782">
    <property type="entry name" value="PRK02901.1"/>
    <property type="match status" value="1"/>
</dbReference>
<feature type="binding site" evidence="4">
    <location>
        <position position="138"/>
    </location>
    <ligand>
        <name>Mg(2+)</name>
        <dbReference type="ChEBI" id="CHEBI:18420"/>
    </ligand>
</feature>
<evidence type="ECO:0000313" key="6">
    <source>
        <dbReference type="EMBL" id="GAA1221298.1"/>
    </source>
</evidence>
<dbReference type="InterPro" id="IPR013342">
    <property type="entry name" value="Mandelate_racemase_C"/>
</dbReference>
<dbReference type="InterPro" id="IPR029065">
    <property type="entry name" value="Enolase_C-like"/>
</dbReference>
<comment type="similarity">
    <text evidence="4">Belongs to the mandelate racemase/muconate lactonizing enzyme family. MenC type 1 subfamily.</text>
</comment>
<feature type="binding site" evidence="4">
    <location>
        <position position="190"/>
    </location>
    <ligand>
        <name>Mg(2+)</name>
        <dbReference type="ChEBI" id="CHEBI:18420"/>
    </ligand>
</feature>
<proteinExistence type="inferred from homology"/>
<dbReference type="Gene3D" id="3.20.20.120">
    <property type="entry name" value="Enolase-like C-terminal domain"/>
    <property type="match status" value="1"/>
</dbReference>
<dbReference type="CDD" id="cd03320">
    <property type="entry name" value="OSBS"/>
    <property type="match status" value="1"/>
</dbReference>
<dbReference type="RefSeq" id="WP_343925664.1">
    <property type="nucleotide sequence ID" value="NZ_BAAAKW010000034.1"/>
</dbReference>
<evidence type="ECO:0000256" key="3">
    <source>
        <dbReference type="ARBA" id="ARBA00023239"/>
    </source>
</evidence>
<keyword evidence="4" id="KW-0474">Menaquinone biosynthesis</keyword>
<dbReference type="Pfam" id="PF18374">
    <property type="entry name" value="Enolase_like_N"/>
    <property type="match status" value="1"/>
</dbReference>
<keyword evidence="1 4" id="KW-0479">Metal-binding</keyword>
<dbReference type="InterPro" id="IPR010196">
    <property type="entry name" value="OSB_synthase_MenC1"/>
</dbReference>
<gene>
    <name evidence="4" type="primary">menC</name>
    <name evidence="6" type="ORF">GCM10009655_21090</name>
</gene>
<keyword evidence="2 4" id="KW-0460">Magnesium</keyword>
<dbReference type="HAMAP" id="MF_00470">
    <property type="entry name" value="MenC_1"/>
    <property type="match status" value="1"/>
</dbReference>
<protein>
    <recommendedName>
        <fullName evidence="4">o-succinylbenzoate synthase</fullName>
        <shortName evidence="4">OSB synthase</shortName>
        <shortName evidence="4">OSBS</shortName>
        <ecNumber evidence="4">4.2.1.113</ecNumber>
    </recommendedName>
    <alternativeName>
        <fullName evidence="4">4-(2'-carboxyphenyl)-4-oxybutyric acid synthase</fullName>
    </alternativeName>
    <alternativeName>
        <fullName evidence="4">o-succinylbenzoic acid synthase</fullName>
    </alternativeName>
</protein>
<dbReference type="PANTHER" id="PTHR48073:SF2">
    <property type="entry name" value="O-SUCCINYLBENZOATE SYNTHASE"/>
    <property type="match status" value="1"/>
</dbReference>
<feature type="active site" description="Proton donor" evidence="4">
    <location>
        <position position="107"/>
    </location>
</feature>
<dbReference type="Pfam" id="PF13378">
    <property type="entry name" value="MR_MLE_C"/>
    <property type="match status" value="1"/>
</dbReference>
<organism evidence="6 7">
    <name type="scientific">Rhodoglobus aureus</name>
    <dbReference type="NCBI Taxonomy" id="191497"/>
    <lineage>
        <taxon>Bacteria</taxon>
        <taxon>Bacillati</taxon>
        <taxon>Actinomycetota</taxon>
        <taxon>Actinomycetes</taxon>
        <taxon>Micrococcales</taxon>
        <taxon>Microbacteriaceae</taxon>
        <taxon>Rhodoglobus</taxon>
    </lineage>
</organism>
<comment type="pathway">
    <text evidence="4">Quinol/quinone metabolism; 1,4-dihydroxy-2-naphthoate biosynthesis; 1,4-dihydroxy-2-naphthoate from chorismate: step 4/7.</text>
</comment>
<accession>A0ABN1VS77</accession>
<feature type="domain" description="Mandelate racemase/muconate lactonizing enzyme C-terminal" evidence="5">
    <location>
        <begin position="87"/>
        <end position="183"/>
    </location>
</feature>
<keyword evidence="7" id="KW-1185">Reference proteome</keyword>
<comment type="pathway">
    <text evidence="4">Quinol/quinone metabolism; menaquinone biosynthesis.</text>
</comment>
<sequence length="329" mass="35687">MFPSVNEILDTARVVSLPMTSRFRGIDQREALLFRGPQGWSEFSPFVEYDDAEAATWLLAAIDYAWNETPPLVRDHIVVNATVPAVEAEFVEAVLERFDGCRTAKVKVAEPGHTLADDVARVAEVRRVMGPAGRIRVDANGAWTVDEAERAVHAFAKFDLEYVEQPCASVEELGELRGRIAYMGIPVAADESVRKAEDPLAVARSGAADLLVIKAQPSGGISRALSVVEQAGLPVVVSSALETSVGLAMGAHLAAAIDPLDYDCGLATASLLAADVTSSPLRARGGRIEVRRVDADEALLTRWAANPERTQWWLSRLERCHELGKNYSQ</sequence>
<comment type="function">
    <text evidence="4">Converts 2-succinyl-6-hydroxy-2,4-cyclohexadiene-1-carboxylate (SHCHC) to 2-succinylbenzoate (OSB).</text>
</comment>
<evidence type="ECO:0000256" key="4">
    <source>
        <dbReference type="HAMAP-Rule" id="MF_00470"/>
    </source>
</evidence>
<comment type="catalytic activity">
    <reaction evidence="4">
        <text>(1R,6R)-6-hydroxy-2-succinyl-cyclohexa-2,4-diene-1-carboxylate = 2-succinylbenzoate + H2O</text>
        <dbReference type="Rhea" id="RHEA:10196"/>
        <dbReference type="ChEBI" id="CHEBI:15377"/>
        <dbReference type="ChEBI" id="CHEBI:18325"/>
        <dbReference type="ChEBI" id="CHEBI:58689"/>
        <dbReference type="EC" id="4.2.1.113"/>
    </reaction>
</comment>